<dbReference type="InterPro" id="IPR027417">
    <property type="entry name" value="P-loop_NTPase"/>
</dbReference>
<accession>A0A0S8K0K1</accession>
<dbReference type="Pfam" id="PF10923">
    <property type="entry name" value="BrxC_BrxD"/>
    <property type="match status" value="1"/>
</dbReference>
<proteinExistence type="predicted"/>
<comment type="caution">
    <text evidence="1">The sequence shown here is derived from an EMBL/GenBank/DDBJ whole genome shotgun (WGS) entry which is preliminary data.</text>
</comment>
<dbReference type="Proteomes" id="UP000050975">
    <property type="component" value="Unassembled WGS sequence"/>
</dbReference>
<evidence type="ECO:0008006" key="3">
    <source>
        <dbReference type="Google" id="ProtNLM"/>
    </source>
</evidence>
<evidence type="ECO:0000313" key="2">
    <source>
        <dbReference type="Proteomes" id="UP000050975"/>
    </source>
</evidence>
<dbReference type="InterPro" id="IPR021228">
    <property type="entry name" value="BrxD"/>
</dbReference>
<dbReference type="EMBL" id="LJVE01000018">
    <property type="protein sequence ID" value="KPL15298.1"/>
    <property type="molecule type" value="Genomic_DNA"/>
</dbReference>
<evidence type="ECO:0000313" key="1">
    <source>
        <dbReference type="EMBL" id="KPL15298.1"/>
    </source>
</evidence>
<gene>
    <name evidence="1" type="ORF">AMJ74_01770</name>
</gene>
<dbReference type="AlphaFoldDB" id="A0A0S8K0K1"/>
<protein>
    <recommendedName>
        <fullName evidence="3">ATP-binding protein</fullName>
    </recommendedName>
</protein>
<sequence>MAKQEEVVAHPIFGEGIVETSRWDGAELRVKFRSGLRLWLPAKWFKPISIQHVKLDQISSKRLLEAFRLGIVPHQDIEYFTFGRGFELSELEGGLKRLKDGKGDVYLIEGGYGSGKTHLLEYLHHLSVRYGFVTTYCELSVQETPLYRPKRVYRELVHNLRYIKESSEYRYRDLLRTAARLEVRDHCFLTPALRYLASLESDDSNNEVFWQWVEGESTKEYAIDPQSPFRVRGGQKIPALYDYSTATDYYSYILSGLSFLAHKSGLGGLVIILDEVETITHIWEYTQYSRGLSFLEGLIQSALGNGELMRLETRMLHNRVRPTPYTYRDPHLLLILASTPIHGLRGFESVRELINKRIVLRKFSKPELELIYNNLYDVYVCAYPHFALVLSQKENIFNAALKRSYNELREFIKFSVEAFDWFRFSRPRPNSSKD</sequence>
<reference evidence="1 2" key="1">
    <citation type="journal article" date="2015" name="Microbiome">
        <title>Genomic resolution of linkages in carbon, nitrogen, and sulfur cycling among widespread estuary sediment bacteria.</title>
        <authorList>
            <person name="Baker B.J."/>
            <person name="Lazar C.S."/>
            <person name="Teske A.P."/>
            <person name="Dick G.J."/>
        </authorList>
    </citation>
    <scope>NUCLEOTIDE SEQUENCE [LARGE SCALE GENOMIC DNA]</scope>
    <source>
        <strain evidence="1">SM1_77</strain>
    </source>
</reference>
<dbReference type="SUPFAM" id="SSF52540">
    <property type="entry name" value="P-loop containing nucleoside triphosphate hydrolases"/>
    <property type="match status" value="1"/>
</dbReference>
<name>A0A0S8K0K1_UNCW3</name>
<organism evidence="1 2">
    <name type="scientific">candidate division WOR_3 bacterium SM1_77</name>
    <dbReference type="NCBI Taxonomy" id="1703778"/>
    <lineage>
        <taxon>Bacteria</taxon>
        <taxon>Bacteria division WOR-3</taxon>
    </lineage>
</organism>